<feature type="compositionally biased region" description="Polar residues" evidence="1">
    <location>
        <begin position="1"/>
        <end position="11"/>
    </location>
</feature>
<feature type="compositionally biased region" description="Basic residues" evidence="1">
    <location>
        <begin position="14"/>
        <end position="23"/>
    </location>
</feature>
<dbReference type="EMBL" id="ML143597">
    <property type="protein sequence ID" value="TBU21533.1"/>
    <property type="molecule type" value="Genomic_DNA"/>
</dbReference>
<name>A0A4Q9N6C7_9APHY</name>
<reference evidence="2" key="1">
    <citation type="submission" date="2019-01" db="EMBL/GenBank/DDBJ databases">
        <title>Draft genome sequences of three monokaryotic isolates of the white-rot basidiomycete fungus Dichomitus squalens.</title>
        <authorList>
            <consortium name="DOE Joint Genome Institute"/>
            <person name="Lopez S.C."/>
            <person name="Andreopoulos B."/>
            <person name="Pangilinan J."/>
            <person name="Lipzen A."/>
            <person name="Riley R."/>
            <person name="Ahrendt S."/>
            <person name="Ng V."/>
            <person name="Barry K."/>
            <person name="Daum C."/>
            <person name="Grigoriev I.V."/>
            <person name="Hilden K.S."/>
            <person name="Makela M.R."/>
            <person name="de Vries R.P."/>
        </authorList>
    </citation>
    <scope>NUCLEOTIDE SEQUENCE [LARGE SCALE GENOMIC DNA]</scope>
    <source>
        <strain evidence="2">OM18370.1</strain>
    </source>
</reference>
<proteinExistence type="predicted"/>
<accession>A0A4Q9N6C7</accession>
<organism evidence="2">
    <name type="scientific">Dichomitus squalens</name>
    <dbReference type="NCBI Taxonomy" id="114155"/>
    <lineage>
        <taxon>Eukaryota</taxon>
        <taxon>Fungi</taxon>
        <taxon>Dikarya</taxon>
        <taxon>Basidiomycota</taxon>
        <taxon>Agaricomycotina</taxon>
        <taxon>Agaricomycetes</taxon>
        <taxon>Polyporales</taxon>
        <taxon>Polyporaceae</taxon>
        <taxon>Dichomitus</taxon>
    </lineage>
</organism>
<feature type="region of interest" description="Disordered" evidence="1">
    <location>
        <begin position="1"/>
        <end position="67"/>
    </location>
</feature>
<sequence>MSQYDETSTSPRPKFPKFHKKTRAPPSPTAEVESVPLPERVTASSSPTPEGQSPVNHSIPESPDSAW</sequence>
<feature type="compositionally biased region" description="Polar residues" evidence="1">
    <location>
        <begin position="42"/>
        <end position="56"/>
    </location>
</feature>
<evidence type="ECO:0000256" key="1">
    <source>
        <dbReference type="SAM" id="MobiDB-lite"/>
    </source>
</evidence>
<dbReference type="AlphaFoldDB" id="A0A4Q9N6C7"/>
<protein>
    <submittedName>
        <fullName evidence="2">Uncharacterized protein</fullName>
    </submittedName>
</protein>
<gene>
    <name evidence="2" type="ORF">BD311DRAFT_734268</name>
</gene>
<evidence type="ECO:0000313" key="2">
    <source>
        <dbReference type="EMBL" id="TBU21533.1"/>
    </source>
</evidence>
<dbReference type="Proteomes" id="UP000292957">
    <property type="component" value="Unassembled WGS sequence"/>
</dbReference>